<dbReference type="EnsemblMetazoa" id="XM_016802976.2">
    <property type="protein sequence ID" value="XP_016658465.1"/>
    <property type="gene ID" value="LOC107883286"/>
</dbReference>
<dbReference type="OrthoDB" id="6604246at2759"/>
<accession>A0A8R2H5M9</accession>
<evidence type="ECO:0000256" key="1">
    <source>
        <dbReference type="SAM" id="MobiDB-lite"/>
    </source>
</evidence>
<sequence length="256" mass="30477">MDILAHSESYIYSIVGKSFEYWKNLYDQGIIDHHAIQLRLNHLKYALNHKFITNEEYDAHQLEITSQYDPSYTDYKPCSLMNFCKALKTHFTDNIKINKPFIIDKHSEELTYQVQKCIINTSENINQQNGELVKVYEYHLNEEPENNNNLTEMPKKSRKKRKRKKKFNNNDCKSIDHTNTSKTFVTNNFKDECDEKLGKSIVKSKNTVKIFIRQMNNKDKSQIDRKESFVSNQICARYMFSNILKKFKKEKIKMQC</sequence>
<dbReference type="AlphaFoldDB" id="A0A8R2H5M9"/>
<evidence type="ECO:0000313" key="3">
    <source>
        <dbReference type="Proteomes" id="UP000007819"/>
    </source>
</evidence>
<name>A0A8R2H5M9_ACYPI</name>
<protein>
    <submittedName>
        <fullName evidence="2">Uncharacterized protein</fullName>
    </submittedName>
</protein>
<reference evidence="3" key="1">
    <citation type="submission" date="2010-06" db="EMBL/GenBank/DDBJ databases">
        <authorList>
            <person name="Jiang H."/>
            <person name="Abraham K."/>
            <person name="Ali S."/>
            <person name="Alsbrooks S.L."/>
            <person name="Anim B.N."/>
            <person name="Anosike U.S."/>
            <person name="Attaway T."/>
            <person name="Bandaranaike D.P."/>
            <person name="Battles P.K."/>
            <person name="Bell S.N."/>
            <person name="Bell A.V."/>
            <person name="Beltran B."/>
            <person name="Bickham C."/>
            <person name="Bustamante Y."/>
            <person name="Caleb T."/>
            <person name="Canada A."/>
            <person name="Cardenas V."/>
            <person name="Carter K."/>
            <person name="Chacko J."/>
            <person name="Chandrabose M.N."/>
            <person name="Chavez D."/>
            <person name="Chavez A."/>
            <person name="Chen L."/>
            <person name="Chu H.-S."/>
            <person name="Claassen K.J."/>
            <person name="Cockrell R."/>
            <person name="Collins M."/>
            <person name="Cooper J.A."/>
            <person name="Cree A."/>
            <person name="Curry S.M."/>
            <person name="Da Y."/>
            <person name="Dao M.D."/>
            <person name="Das B."/>
            <person name="Davila M.-L."/>
            <person name="Davy-Carroll L."/>
            <person name="Denson S."/>
            <person name="Dinh H."/>
            <person name="Ebong V.E."/>
            <person name="Edwards J.R."/>
            <person name="Egan A."/>
            <person name="El-Daye J."/>
            <person name="Escobedo L."/>
            <person name="Fernandez S."/>
            <person name="Fernando P.R."/>
            <person name="Flagg N."/>
            <person name="Forbes L.D."/>
            <person name="Fowler R.G."/>
            <person name="Fu Q."/>
            <person name="Gabisi R.A."/>
            <person name="Ganer J."/>
            <person name="Garbino Pronczuk A."/>
            <person name="Garcia R.M."/>
            <person name="Garner T."/>
            <person name="Garrett T.E."/>
            <person name="Gonzalez D.A."/>
            <person name="Hamid H."/>
            <person name="Hawkins E.S."/>
            <person name="Hirani K."/>
            <person name="Hogues M.E."/>
            <person name="Hollins B."/>
            <person name="Hsiao C.-H."/>
            <person name="Jabil R."/>
            <person name="James M.L."/>
            <person name="Jhangiani S.N."/>
            <person name="Johnson B."/>
            <person name="Johnson Q."/>
            <person name="Joshi V."/>
            <person name="Kalu J.B."/>
            <person name="Kam C."/>
            <person name="Kashfia A."/>
            <person name="Keebler J."/>
            <person name="Kisamo H."/>
            <person name="Kovar C.L."/>
            <person name="Lago L.A."/>
            <person name="Lai C.-Y."/>
            <person name="Laidlaw J."/>
            <person name="Lara F."/>
            <person name="Le T.-K."/>
            <person name="Lee S.L."/>
            <person name="Legall F.H."/>
            <person name="Lemon S.J."/>
            <person name="Lewis L.R."/>
            <person name="Li B."/>
            <person name="Liu Y."/>
            <person name="Liu Y.-S."/>
            <person name="Lopez J."/>
            <person name="Lozado R.J."/>
            <person name="Lu J."/>
            <person name="Madu R.C."/>
            <person name="Maheshwari M."/>
            <person name="Maheshwari R."/>
            <person name="Malloy K."/>
            <person name="Martinez E."/>
            <person name="Mathew T."/>
            <person name="Mercado I.C."/>
            <person name="Mercado C."/>
            <person name="Meyer B."/>
            <person name="Montgomery K."/>
            <person name="Morgan M.B."/>
            <person name="Munidasa M."/>
            <person name="Nazareth L.V."/>
            <person name="Nelson J."/>
            <person name="Ng B.M."/>
            <person name="Nguyen N.B."/>
            <person name="Nguyen P.Q."/>
            <person name="Nguyen T."/>
            <person name="Obregon M."/>
            <person name="Okwuonu G.O."/>
            <person name="Onwere C.G."/>
            <person name="Orozco G."/>
            <person name="Parra A."/>
            <person name="Patel S."/>
            <person name="Patil S."/>
            <person name="Perez A."/>
            <person name="Perez Y."/>
            <person name="Pham C."/>
            <person name="Primus E.L."/>
            <person name="Pu L.-L."/>
            <person name="Puazo M."/>
            <person name="Qin X."/>
            <person name="Quiroz J.B."/>
            <person name="Reese J."/>
            <person name="Richards S."/>
            <person name="Rives C.M."/>
            <person name="Robberts R."/>
            <person name="Ruiz S.J."/>
            <person name="Ruiz M.J."/>
            <person name="Santibanez J."/>
            <person name="Schneider B.W."/>
            <person name="Sisson I."/>
            <person name="Smith M."/>
            <person name="Sodergren E."/>
            <person name="Song X.-Z."/>
            <person name="Song B.B."/>
            <person name="Summersgill H."/>
            <person name="Thelus R."/>
            <person name="Thornton R.D."/>
            <person name="Trejos Z.Y."/>
            <person name="Usmani K."/>
            <person name="Vattathil S."/>
            <person name="Villasana D."/>
            <person name="Walker D.L."/>
            <person name="Wang S."/>
            <person name="Wang K."/>
            <person name="White C.S."/>
            <person name="Williams A.C."/>
            <person name="Williamson J."/>
            <person name="Wilson K."/>
            <person name="Woghiren I.O."/>
            <person name="Woodworth J.R."/>
            <person name="Worley K.C."/>
            <person name="Wright R.A."/>
            <person name="Wu W."/>
            <person name="Young L."/>
            <person name="Zhang L."/>
            <person name="Zhang J."/>
            <person name="Zhu Y."/>
            <person name="Muzny D.M."/>
            <person name="Weinstock G."/>
            <person name="Gibbs R.A."/>
        </authorList>
    </citation>
    <scope>NUCLEOTIDE SEQUENCE [LARGE SCALE GENOMIC DNA]</scope>
    <source>
        <strain evidence="3">LSR1</strain>
    </source>
</reference>
<dbReference type="GeneID" id="107883286"/>
<dbReference type="KEGG" id="api:107883286"/>
<keyword evidence="3" id="KW-1185">Reference proteome</keyword>
<dbReference type="RefSeq" id="XP_016658465.1">
    <property type="nucleotide sequence ID" value="XM_016802976.1"/>
</dbReference>
<reference evidence="2" key="2">
    <citation type="submission" date="2022-06" db="UniProtKB">
        <authorList>
            <consortium name="EnsemblMetazoa"/>
        </authorList>
    </citation>
    <scope>IDENTIFICATION</scope>
</reference>
<proteinExistence type="predicted"/>
<feature type="region of interest" description="Disordered" evidence="1">
    <location>
        <begin position="144"/>
        <end position="172"/>
    </location>
</feature>
<feature type="compositionally biased region" description="Basic residues" evidence="1">
    <location>
        <begin position="156"/>
        <end position="167"/>
    </location>
</feature>
<evidence type="ECO:0000313" key="2">
    <source>
        <dbReference type="EnsemblMetazoa" id="XP_016658465.1"/>
    </source>
</evidence>
<organism evidence="2 3">
    <name type="scientific">Acyrthosiphon pisum</name>
    <name type="common">Pea aphid</name>
    <dbReference type="NCBI Taxonomy" id="7029"/>
    <lineage>
        <taxon>Eukaryota</taxon>
        <taxon>Metazoa</taxon>
        <taxon>Ecdysozoa</taxon>
        <taxon>Arthropoda</taxon>
        <taxon>Hexapoda</taxon>
        <taxon>Insecta</taxon>
        <taxon>Pterygota</taxon>
        <taxon>Neoptera</taxon>
        <taxon>Paraneoptera</taxon>
        <taxon>Hemiptera</taxon>
        <taxon>Sternorrhyncha</taxon>
        <taxon>Aphidomorpha</taxon>
        <taxon>Aphidoidea</taxon>
        <taxon>Aphididae</taxon>
        <taxon>Macrosiphini</taxon>
        <taxon>Acyrthosiphon</taxon>
    </lineage>
</organism>
<dbReference type="Proteomes" id="UP000007819">
    <property type="component" value="Chromosome A2"/>
</dbReference>